<keyword evidence="2" id="KW-0732">Signal</keyword>
<dbReference type="STRING" id="1120964.GCA_001313265_03837"/>
<gene>
    <name evidence="3" type="ORF">SAMN03080598_02262</name>
</gene>
<reference evidence="4" key="1">
    <citation type="submission" date="2016-10" db="EMBL/GenBank/DDBJ databases">
        <authorList>
            <person name="Varghese N."/>
            <person name="Submissions S."/>
        </authorList>
    </citation>
    <scope>NUCLEOTIDE SEQUENCE [LARGE SCALE GENOMIC DNA]</scope>
    <source>
        <strain evidence="4">DSM 17298</strain>
    </source>
</reference>
<feature type="compositionally biased region" description="Polar residues" evidence="1">
    <location>
        <begin position="31"/>
        <end position="40"/>
    </location>
</feature>
<evidence type="ECO:0000256" key="2">
    <source>
        <dbReference type="SAM" id="SignalP"/>
    </source>
</evidence>
<feature type="region of interest" description="Disordered" evidence="1">
    <location>
        <begin position="31"/>
        <end position="64"/>
    </location>
</feature>
<evidence type="ECO:0000256" key="1">
    <source>
        <dbReference type="SAM" id="MobiDB-lite"/>
    </source>
</evidence>
<dbReference type="Proteomes" id="UP000236736">
    <property type="component" value="Unassembled WGS sequence"/>
</dbReference>
<feature type="compositionally biased region" description="Basic and acidic residues" evidence="1">
    <location>
        <begin position="54"/>
        <end position="64"/>
    </location>
</feature>
<feature type="signal peptide" evidence="2">
    <location>
        <begin position="1"/>
        <end position="22"/>
    </location>
</feature>
<dbReference type="AlphaFoldDB" id="A0A1H5WWY1"/>
<sequence length="652" mass="76362">MIKRLVIFVGLATLLSLQCLFAQRPIPMQQNTGGFGQTTRPAREVVEQEDQEDTDGRRPLLDDSTRQVYGPKTTLYFFEKDLKRNRLQLYEQDTLLRNFHNYDPVAKQGWKYQDLGNIGSAAKPVFYEIPEVIGLNSGFHAYDLYFRDPAKRKFYDTKSPFTEMAAFFGGGHRNMLDISFARNVNSRWNIGIDYNTLRVRKALNPIRRDDNMVEQNAYSLHTNYRSENGKYWLLGSFSRMRHEVFEIGGIIPPEVDTTSLYFTYEDAKVWLQNSRARDLRQDYHLYHEYKLGNGLQIYHTLDRKNQNIVFETDLTSSDSLFFNPDRLNDQQDTTQNRSDFAEWRNELGVKGSYKGFYYNAFTRFRNGRMISPFFPDTREAFNEVYIGGELIGQLSEKWSISADGEYLIPDAFRIHGLFKSPWLELEYTKALYKPTSMQQIYFGNHYQWNNDFDNIGVDQIKGRVILDFEKVSLRPNLTINRVNNYVFFNEERIATQASGEAFMLMPGLIATVQIGKKFKLDAEVVYTEVTGGGADNFRIPRLFGNTRFYFDSPMFDENVYVQLGIDLRYRSSYFAEAYNPSFQQFHLQDGFNVFAYPVADVFLDFRINRTRVLFKYNHLNSGFMQQDGYFVTPDYTGYRSFLDLGISWYLFD</sequence>
<accession>A0A1H5WWY1</accession>
<feature type="chain" id="PRO_5009288797" evidence="2">
    <location>
        <begin position="23"/>
        <end position="652"/>
    </location>
</feature>
<evidence type="ECO:0000313" key="3">
    <source>
        <dbReference type="EMBL" id="SEG03586.1"/>
    </source>
</evidence>
<proteinExistence type="predicted"/>
<dbReference type="Pfam" id="PF14121">
    <property type="entry name" value="Porin_10"/>
    <property type="match status" value="1"/>
</dbReference>
<dbReference type="InterPro" id="IPR025631">
    <property type="entry name" value="Porin_10"/>
</dbReference>
<protein>
    <submittedName>
        <fullName evidence="3">Putative porin</fullName>
    </submittedName>
</protein>
<dbReference type="RefSeq" id="WP_317046051.1">
    <property type="nucleotide sequence ID" value="NZ_FNVR01000011.1"/>
</dbReference>
<evidence type="ECO:0000313" key="4">
    <source>
        <dbReference type="Proteomes" id="UP000236736"/>
    </source>
</evidence>
<keyword evidence="4" id="KW-1185">Reference proteome</keyword>
<organism evidence="3 4">
    <name type="scientific">Algoriphagus boritolerans DSM 17298 = JCM 18970</name>
    <dbReference type="NCBI Taxonomy" id="1120964"/>
    <lineage>
        <taxon>Bacteria</taxon>
        <taxon>Pseudomonadati</taxon>
        <taxon>Bacteroidota</taxon>
        <taxon>Cytophagia</taxon>
        <taxon>Cytophagales</taxon>
        <taxon>Cyclobacteriaceae</taxon>
        <taxon>Algoriphagus</taxon>
    </lineage>
</organism>
<name>A0A1H5WWY1_9BACT</name>
<dbReference type="EMBL" id="FNVR01000011">
    <property type="protein sequence ID" value="SEG03586.1"/>
    <property type="molecule type" value="Genomic_DNA"/>
</dbReference>